<feature type="non-terminal residue" evidence="1">
    <location>
        <position position="141"/>
    </location>
</feature>
<keyword evidence="2" id="KW-1185">Reference proteome</keyword>
<gene>
    <name evidence="1" type="ORF">M569_04151</name>
</gene>
<proteinExistence type="predicted"/>
<dbReference type="Proteomes" id="UP000015453">
    <property type="component" value="Unassembled WGS sequence"/>
</dbReference>
<name>S8E4C5_9LAMI</name>
<dbReference type="AlphaFoldDB" id="S8E4C5"/>
<sequence>KKGDEAVECQIDYPSFEEAISVPWKSLPRRVSKLYLAMRVIEEFEEREDRSPGETSAADMPIIQKLRHELCSAHLANESQIPDSLLGRLVECGREFPPVCAIVGGILGQEVIKAISGKGNPLKNFFFFDAMDGKGVIEDVS</sequence>
<evidence type="ECO:0000313" key="1">
    <source>
        <dbReference type="EMBL" id="EPS70608.1"/>
    </source>
</evidence>
<evidence type="ECO:0008006" key="3">
    <source>
        <dbReference type="Google" id="ProtNLM"/>
    </source>
</evidence>
<dbReference type="Gene3D" id="3.40.50.12550">
    <property type="entry name" value="Ubiquitin-activating enzyme E1, inactive adenylation domain, subdomain 2"/>
    <property type="match status" value="1"/>
</dbReference>
<accession>S8E4C5</accession>
<evidence type="ECO:0000313" key="2">
    <source>
        <dbReference type="Proteomes" id="UP000015453"/>
    </source>
</evidence>
<dbReference type="OrthoDB" id="1708823at2759"/>
<reference evidence="1 2" key="1">
    <citation type="journal article" date="2013" name="BMC Genomics">
        <title>The miniature genome of a carnivorous plant Genlisea aurea contains a low number of genes and short non-coding sequences.</title>
        <authorList>
            <person name="Leushkin E.V."/>
            <person name="Sutormin R.A."/>
            <person name="Nabieva E.R."/>
            <person name="Penin A.A."/>
            <person name="Kondrashov A.S."/>
            <person name="Logacheva M.D."/>
        </authorList>
    </citation>
    <scope>NUCLEOTIDE SEQUENCE [LARGE SCALE GENOMIC DNA]</scope>
</reference>
<protein>
    <recommendedName>
        <fullName evidence="3">THIF-type NAD/FAD binding fold domain-containing protein</fullName>
    </recommendedName>
</protein>
<dbReference type="GO" id="GO:0008641">
    <property type="term" value="F:ubiquitin-like modifier activating enzyme activity"/>
    <property type="evidence" value="ECO:0007669"/>
    <property type="project" value="InterPro"/>
</dbReference>
<feature type="non-terminal residue" evidence="1">
    <location>
        <position position="1"/>
    </location>
</feature>
<dbReference type="EMBL" id="AUSU01001618">
    <property type="protein sequence ID" value="EPS70608.1"/>
    <property type="molecule type" value="Genomic_DNA"/>
</dbReference>
<dbReference type="InterPro" id="IPR035985">
    <property type="entry name" value="Ubiquitin-activating_enz"/>
</dbReference>
<dbReference type="SUPFAM" id="SSF69572">
    <property type="entry name" value="Activating enzymes of the ubiquitin-like proteins"/>
    <property type="match status" value="1"/>
</dbReference>
<comment type="caution">
    <text evidence="1">The sequence shown here is derived from an EMBL/GenBank/DDBJ whole genome shotgun (WGS) entry which is preliminary data.</text>
</comment>
<organism evidence="1 2">
    <name type="scientific">Genlisea aurea</name>
    <dbReference type="NCBI Taxonomy" id="192259"/>
    <lineage>
        <taxon>Eukaryota</taxon>
        <taxon>Viridiplantae</taxon>
        <taxon>Streptophyta</taxon>
        <taxon>Embryophyta</taxon>
        <taxon>Tracheophyta</taxon>
        <taxon>Spermatophyta</taxon>
        <taxon>Magnoliopsida</taxon>
        <taxon>eudicotyledons</taxon>
        <taxon>Gunneridae</taxon>
        <taxon>Pentapetalae</taxon>
        <taxon>asterids</taxon>
        <taxon>lamiids</taxon>
        <taxon>Lamiales</taxon>
        <taxon>Lentibulariaceae</taxon>
        <taxon>Genlisea</taxon>
    </lineage>
</organism>